<evidence type="ECO:0000313" key="2">
    <source>
        <dbReference type="EMBL" id="QJW97035.1"/>
    </source>
</evidence>
<evidence type="ECO:0000259" key="1">
    <source>
        <dbReference type="Pfam" id="PF08241"/>
    </source>
</evidence>
<dbReference type="InterPro" id="IPR029063">
    <property type="entry name" value="SAM-dependent_MTases_sf"/>
</dbReference>
<accession>A0A6M5YSK2</accession>
<dbReference type="KEGG" id="ftj:FTUN_4598"/>
<dbReference type="EMBL" id="CP053452">
    <property type="protein sequence ID" value="QJW97035.1"/>
    <property type="molecule type" value="Genomic_DNA"/>
</dbReference>
<dbReference type="Pfam" id="PF08241">
    <property type="entry name" value="Methyltransf_11"/>
    <property type="match status" value="1"/>
</dbReference>
<dbReference type="GO" id="GO:0008757">
    <property type="term" value="F:S-adenosylmethionine-dependent methyltransferase activity"/>
    <property type="evidence" value="ECO:0007669"/>
    <property type="project" value="InterPro"/>
</dbReference>
<dbReference type="RefSeq" id="WP_171472495.1">
    <property type="nucleotide sequence ID" value="NZ_CP053452.2"/>
</dbReference>
<dbReference type="Gene3D" id="3.40.50.150">
    <property type="entry name" value="Vaccinia Virus protein VP39"/>
    <property type="match status" value="1"/>
</dbReference>
<organism evidence="2 3">
    <name type="scientific">Frigoriglobus tundricola</name>
    <dbReference type="NCBI Taxonomy" id="2774151"/>
    <lineage>
        <taxon>Bacteria</taxon>
        <taxon>Pseudomonadati</taxon>
        <taxon>Planctomycetota</taxon>
        <taxon>Planctomycetia</taxon>
        <taxon>Gemmatales</taxon>
        <taxon>Gemmataceae</taxon>
        <taxon>Frigoriglobus</taxon>
    </lineage>
</organism>
<dbReference type="AlphaFoldDB" id="A0A6M5YSK2"/>
<dbReference type="InterPro" id="IPR013216">
    <property type="entry name" value="Methyltransf_11"/>
</dbReference>
<keyword evidence="3" id="KW-1185">Reference proteome</keyword>
<reference evidence="3" key="1">
    <citation type="submission" date="2020-05" db="EMBL/GenBank/DDBJ databases">
        <title>Frigoriglobus tundricola gen. nov., sp. nov., a psychrotolerant cellulolytic planctomycete of the family Gemmataceae with two divergent copies of 16S rRNA gene.</title>
        <authorList>
            <person name="Kulichevskaya I.S."/>
            <person name="Ivanova A.A."/>
            <person name="Naumoff D.G."/>
            <person name="Beletsky A.V."/>
            <person name="Rijpstra W.I.C."/>
            <person name="Sinninghe Damste J.S."/>
            <person name="Mardanov A.V."/>
            <person name="Ravin N.V."/>
            <person name="Dedysh S.N."/>
        </authorList>
    </citation>
    <scope>NUCLEOTIDE SEQUENCE [LARGE SCALE GENOMIC DNA]</scope>
    <source>
        <strain evidence="3">PL17</strain>
    </source>
</reference>
<sequence>MQCGVCGGTSFTARKALWDELIREWQLSPLEAAEIDRQQGETCNRCGANVRSIALANALRAFLGTKAVLLDTAASGTGKNLDLLEINEAGTLSPVLRTLGRHVFGAYPQVNIHALPYADATFDLVVHSDTLEHVPNPVHALAECRRVLKPGGALCYTVPVVVGRMTRDRTGLPKSYHGRPTTATDDYVVQTEFGVDAWTYPMRAGFTEVSIHAVEYPIGLAFLARRSGA</sequence>
<feature type="domain" description="Methyltransferase type 11" evidence="1">
    <location>
        <begin position="107"/>
        <end position="155"/>
    </location>
</feature>
<evidence type="ECO:0000313" key="3">
    <source>
        <dbReference type="Proteomes" id="UP000503447"/>
    </source>
</evidence>
<name>A0A6M5YSK2_9BACT</name>
<dbReference type="SUPFAM" id="SSF53335">
    <property type="entry name" value="S-adenosyl-L-methionine-dependent methyltransferases"/>
    <property type="match status" value="1"/>
</dbReference>
<protein>
    <recommendedName>
        <fullName evidence="1">Methyltransferase type 11 domain-containing protein</fullName>
    </recommendedName>
</protein>
<dbReference type="Proteomes" id="UP000503447">
    <property type="component" value="Chromosome"/>
</dbReference>
<dbReference type="CDD" id="cd02440">
    <property type="entry name" value="AdoMet_MTases"/>
    <property type="match status" value="1"/>
</dbReference>
<gene>
    <name evidence="2" type="ORF">FTUN_4598</name>
</gene>
<proteinExistence type="predicted"/>